<organism evidence="8 9">
    <name type="scientific">Punctularia strigosozonata (strain HHB-11173)</name>
    <name type="common">White-rot fungus</name>
    <dbReference type="NCBI Taxonomy" id="741275"/>
    <lineage>
        <taxon>Eukaryota</taxon>
        <taxon>Fungi</taxon>
        <taxon>Dikarya</taxon>
        <taxon>Basidiomycota</taxon>
        <taxon>Agaricomycotina</taxon>
        <taxon>Agaricomycetes</taxon>
        <taxon>Corticiales</taxon>
        <taxon>Punctulariaceae</taxon>
        <taxon>Punctularia</taxon>
    </lineage>
</organism>
<gene>
    <name evidence="8" type="ORF">PUNSTDRAFT_107434</name>
</gene>
<evidence type="ECO:0000313" key="8">
    <source>
        <dbReference type="EMBL" id="EIN05146.1"/>
    </source>
</evidence>
<evidence type="ECO:0000256" key="1">
    <source>
        <dbReference type="ARBA" id="ARBA00004123"/>
    </source>
</evidence>
<comment type="similarity">
    <text evidence="2">Belongs to the importin beta family.</text>
</comment>
<accession>R7S5V9</accession>
<reference evidence="9" key="1">
    <citation type="journal article" date="2012" name="Science">
        <title>The Paleozoic origin of enzymatic lignin decomposition reconstructed from 31 fungal genomes.</title>
        <authorList>
            <person name="Floudas D."/>
            <person name="Binder M."/>
            <person name="Riley R."/>
            <person name="Barry K."/>
            <person name="Blanchette R.A."/>
            <person name="Henrissat B."/>
            <person name="Martinez A.T."/>
            <person name="Otillar R."/>
            <person name="Spatafora J.W."/>
            <person name="Yadav J.S."/>
            <person name="Aerts A."/>
            <person name="Benoit I."/>
            <person name="Boyd A."/>
            <person name="Carlson A."/>
            <person name="Copeland A."/>
            <person name="Coutinho P.M."/>
            <person name="de Vries R.P."/>
            <person name="Ferreira P."/>
            <person name="Findley K."/>
            <person name="Foster B."/>
            <person name="Gaskell J."/>
            <person name="Glotzer D."/>
            <person name="Gorecki P."/>
            <person name="Heitman J."/>
            <person name="Hesse C."/>
            <person name="Hori C."/>
            <person name="Igarashi K."/>
            <person name="Jurgens J.A."/>
            <person name="Kallen N."/>
            <person name="Kersten P."/>
            <person name="Kohler A."/>
            <person name="Kuees U."/>
            <person name="Kumar T.K.A."/>
            <person name="Kuo A."/>
            <person name="LaButti K."/>
            <person name="Larrondo L.F."/>
            <person name="Lindquist E."/>
            <person name="Ling A."/>
            <person name="Lombard V."/>
            <person name="Lucas S."/>
            <person name="Lundell T."/>
            <person name="Martin R."/>
            <person name="McLaughlin D.J."/>
            <person name="Morgenstern I."/>
            <person name="Morin E."/>
            <person name="Murat C."/>
            <person name="Nagy L.G."/>
            <person name="Nolan M."/>
            <person name="Ohm R.A."/>
            <person name="Patyshakuliyeva A."/>
            <person name="Rokas A."/>
            <person name="Ruiz-Duenas F.J."/>
            <person name="Sabat G."/>
            <person name="Salamov A."/>
            <person name="Samejima M."/>
            <person name="Schmutz J."/>
            <person name="Slot J.C."/>
            <person name="St John F."/>
            <person name="Stenlid J."/>
            <person name="Sun H."/>
            <person name="Sun S."/>
            <person name="Syed K."/>
            <person name="Tsang A."/>
            <person name="Wiebenga A."/>
            <person name="Young D."/>
            <person name="Pisabarro A."/>
            <person name="Eastwood D.C."/>
            <person name="Martin F."/>
            <person name="Cullen D."/>
            <person name="Grigoriev I.V."/>
            <person name="Hibbett D.S."/>
        </authorList>
    </citation>
    <scope>NUCLEOTIDE SEQUENCE [LARGE SCALE GENOMIC DNA]</scope>
    <source>
        <strain evidence="9">HHB-11173 SS5</strain>
    </source>
</reference>
<dbReference type="KEGG" id="psq:PUNSTDRAFT_107434"/>
<dbReference type="InterPro" id="IPR040709">
    <property type="entry name" value="Importin_rep_1"/>
</dbReference>
<evidence type="ECO:0000313" key="9">
    <source>
        <dbReference type="Proteomes" id="UP000054196"/>
    </source>
</evidence>
<evidence type="ECO:0000256" key="2">
    <source>
        <dbReference type="ARBA" id="ARBA00007991"/>
    </source>
</evidence>
<evidence type="ECO:0000256" key="5">
    <source>
        <dbReference type="ARBA" id="ARBA00022737"/>
    </source>
</evidence>
<dbReference type="PANTHER" id="PTHR12363:SF33">
    <property type="entry name" value="IMPORTIN-13"/>
    <property type="match status" value="1"/>
</dbReference>
<dbReference type="HOGENOM" id="CLU_005996_3_0_1"/>
<evidence type="ECO:0000259" key="7">
    <source>
        <dbReference type="Pfam" id="PF08389"/>
    </source>
</evidence>
<keyword evidence="6" id="KW-0539">Nucleus</keyword>
<feature type="domain" description="Exportin-1/Importin-beta-like" evidence="7">
    <location>
        <begin position="112"/>
        <end position="252"/>
    </location>
</feature>
<comment type="subcellular location">
    <subcellularLocation>
        <location evidence="1">Nucleus</location>
    </subcellularLocation>
</comment>
<sequence>MNTTFLPTLAPVDVQQAAQLIQQAYSPQAHVSADAQRTLQQDLFDIQKRPEAWGLVVPFLEDPDPNVQFFGAHTAQVKIARDWDSFPKDNALDLKDLLVELTGGSMVLGRNKVILRKLSVAVTSLALKLVPAEQSEWSDWIVSCCTSFSSRGASAEQILDFLSIVAEEVDRADLLGFHRSRMRQSLMDAIPLVMQAISSSVGNAATQRMQRTTTTSSLNESHAALKCFQAWLPTLPANDITPLIPVLISLLTPVTTPGQQGIEFDESIFVPASDALQEIMSNSSMADGAGVKTLTEPLLQWVASWGGTIIQETLNSGIVDDVSHSFCKLLVALGDHSIQYLANNLASNAHMEPSLQSQPVVSATKGQLVQTFLRSLLSYTSLPGYYGVDEEDSESTLGFWYLFQETLWSVEYDFDAEQEEQVNRSKSGSTTDKQEQDQWQVAKAVYVELVTVLRRKIVWPPTKVLSSWTKDLQDKFQVYRRDVGDTLINAYYILRDDMLGLYLADLEERLARNQNGQEWEEIEATLHSIMSIQEAVPVEPNAHLERLFGPDILGRLPTSSHDRVRRTTLGLIGEYATWFMTQSTLPPTSTQQTSLLMNAVSYVVAALSEPGLCLHAANALRELCDANRAALAPHISAFAQLNAGLSSVPDTEKSKVLQSIASVIQALPPEQEIEPIDGMVGPVVAKLWQALQLPAQAVEDAQAMAIVQLQTLSGVAKGLTRMTDSLLSSDEEAEIQAETRQLEAARQNPRMVKLRESILGAVQETVKRWSSDAAISDALSDLFKSITALYADMTIISLPPGALLELVCFAAQQQLTAVWLSLASMLMIQLNPPPLLSTFKPAPNPEAQAIVGSLLPVLLQTSLNFLGQAGAMEANPDIVQAFFDCMEKIAIHFIASFYRLPPGHLDSLMRCAIQALSLQERYALVSASTFLASLVNRTSSSDEVTEMKDTLALTYGYAILRAILSGFAGLAPRSCTPNLIELLSTLLSRWPEQCRTWIPQILFAEDFPQSKAGPEAKEKLVKALAGSRSLKKTRDAAHHFMLVARGLEGTTFGYATVTM</sequence>
<dbReference type="OMA" id="CLASIGK"/>
<evidence type="ECO:0000256" key="6">
    <source>
        <dbReference type="ARBA" id="ARBA00023242"/>
    </source>
</evidence>
<dbReference type="AlphaFoldDB" id="R7S5V9"/>
<dbReference type="Proteomes" id="UP000054196">
    <property type="component" value="Unassembled WGS sequence"/>
</dbReference>
<dbReference type="Pfam" id="PF08389">
    <property type="entry name" value="Xpo1"/>
    <property type="match status" value="1"/>
</dbReference>
<dbReference type="GeneID" id="18876092"/>
<protein>
    <recommendedName>
        <fullName evidence="3">Importin-13</fullName>
    </recommendedName>
</protein>
<evidence type="ECO:0000256" key="3">
    <source>
        <dbReference type="ARBA" id="ARBA00016020"/>
    </source>
</evidence>
<dbReference type="OrthoDB" id="2016913at2759"/>
<name>R7S5V9_PUNST</name>
<dbReference type="InterPro" id="IPR051345">
    <property type="entry name" value="Importin_beta-like_NTR"/>
</dbReference>
<keyword evidence="5" id="KW-0677">Repeat</keyword>
<dbReference type="PANTHER" id="PTHR12363">
    <property type="entry name" value="TRANSPORTIN 3 AND IMPORTIN 13"/>
    <property type="match status" value="1"/>
</dbReference>
<keyword evidence="9" id="KW-1185">Reference proteome</keyword>
<dbReference type="Pfam" id="PF18806">
    <property type="entry name" value="Importin_rep_3"/>
    <property type="match status" value="1"/>
</dbReference>
<dbReference type="eggNOG" id="KOG2022">
    <property type="taxonomic scope" value="Eukaryota"/>
</dbReference>
<evidence type="ECO:0000256" key="4">
    <source>
        <dbReference type="ARBA" id="ARBA00022448"/>
    </source>
</evidence>
<dbReference type="InterPro" id="IPR040520">
    <property type="entry name" value="Importin_rep_3"/>
</dbReference>
<keyword evidence="4" id="KW-0813">Transport</keyword>
<dbReference type="GO" id="GO:0005737">
    <property type="term" value="C:cytoplasm"/>
    <property type="evidence" value="ECO:0007669"/>
    <property type="project" value="TreeGrafter"/>
</dbReference>
<dbReference type="SUPFAM" id="SSF48371">
    <property type="entry name" value="ARM repeat"/>
    <property type="match status" value="1"/>
</dbReference>
<dbReference type="GO" id="GO:0006606">
    <property type="term" value="P:protein import into nucleus"/>
    <property type="evidence" value="ECO:0007669"/>
    <property type="project" value="TreeGrafter"/>
</dbReference>
<proteinExistence type="inferred from homology"/>
<dbReference type="Gene3D" id="1.25.10.10">
    <property type="entry name" value="Leucine-rich Repeat Variant"/>
    <property type="match status" value="1"/>
</dbReference>
<dbReference type="InterPro" id="IPR013598">
    <property type="entry name" value="Exportin-1/Importin-b-like"/>
</dbReference>
<dbReference type="GO" id="GO:0005634">
    <property type="term" value="C:nucleus"/>
    <property type="evidence" value="ECO:0007669"/>
    <property type="project" value="UniProtKB-SubCell"/>
</dbReference>
<dbReference type="InterPro" id="IPR011989">
    <property type="entry name" value="ARM-like"/>
</dbReference>
<dbReference type="Pfam" id="PF18773">
    <property type="entry name" value="Importin_rep"/>
    <property type="match status" value="1"/>
</dbReference>
<dbReference type="RefSeq" id="XP_007387549.1">
    <property type="nucleotide sequence ID" value="XM_007387487.1"/>
</dbReference>
<dbReference type="InterPro" id="IPR016024">
    <property type="entry name" value="ARM-type_fold"/>
</dbReference>
<dbReference type="EMBL" id="JH687551">
    <property type="protein sequence ID" value="EIN05146.1"/>
    <property type="molecule type" value="Genomic_DNA"/>
</dbReference>